<evidence type="ECO:0000313" key="13">
    <source>
        <dbReference type="EMBL" id="MFC3907603.1"/>
    </source>
</evidence>
<evidence type="ECO:0000256" key="8">
    <source>
        <dbReference type="ARBA" id="ARBA00023136"/>
    </source>
</evidence>
<dbReference type="NCBIfam" id="TIGR01708">
    <property type="entry name" value="typeII_sec_gspH"/>
    <property type="match status" value="1"/>
</dbReference>
<dbReference type="SUPFAM" id="SSF54523">
    <property type="entry name" value="Pili subunits"/>
    <property type="match status" value="1"/>
</dbReference>
<evidence type="ECO:0000256" key="3">
    <source>
        <dbReference type="ARBA" id="ARBA00022475"/>
    </source>
</evidence>
<evidence type="ECO:0000256" key="11">
    <source>
        <dbReference type="SAM" id="Phobius"/>
    </source>
</evidence>
<dbReference type="InterPro" id="IPR045584">
    <property type="entry name" value="Pilin-like"/>
</dbReference>
<comment type="subcellular location">
    <subcellularLocation>
        <location evidence="1">Cell inner membrane</location>
        <topology evidence="1">Single-pass membrane protein</topology>
    </subcellularLocation>
</comment>
<dbReference type="PRINTS" id="PR00885">
    <property type="entry name" value="BCTERIALGSPH"/>
</dbReference>
<dbReference type="RefSeq" id="WP_382340119.1">
    <property type="nucleotide sequence ID" value="NZ_JBHSAB010000001.1"/>
</dbReference>
<dbReference type="EMBL" id="JBHSAB010000001">
    <property type="protein sequence ID" value="MFC3907603.1"/>
    <property type="molecule type" value="Genomic_DNA"/>
</dbReference>
<dbReference type="InterPro" id="IPR049875">
    <property type="entry name" value="TypeII_GspH"/>
</dbReference>
<dbReference type="NCBIfam" id="TIGR02532">
    <property type="entry name" value="IV_pilin_GFxxxE"/>
    <property type="match status" value="1"/>
</dbReference>
<keyword evidence="6 11" id="KW-0812">Transmembrane</keyword>
<comment type="caution">
    <text evidence="13">The sequence shown here is derived from an EMBL/GenBank/DDBJ whole genome shotgun (WGS) entry which is preliminary data.</text>
</comment>
<sequence>MYLLWVRTVRQAVTALMLKSVIGMRVSRCHQQGFTLIEILVVLLIIGIVSSAALLAFGDFGARRKAIVSAEQFAAYIKLVQQKAILEMNTLGIKIESQGYQAFRFEDGSNWKAINSNNLFRWHAFPRNIIVKLSNAAKSKNHPDIIINPSGDMSDFALDFGTDSEAGIAILYGRQDGRLTLQTGVK</sequence>
<dbReference type="InterPro" id="IPR012902">
    <property type="entry name" value="N_methyl_site"/>
</dbReference>
<evidence type="ECO:0000256" key="9">
    <source>
        <dbReference type="ARBA" id="ARBA00025772"/>
    </source>
</evidence>
<keyword evidence="14" id="KW-1185">Reference proteome</keyword>
<evidence type="ECO:0000256" key="7">
    <source>
        <dbReference type="ARBA" id="ARBA00022989"/>
    </source>
</evidence>
<feature type="domain" description="General secretion pathway GspH" evidence="12">
    <location>
        <begin position="70"/>
        <end position="164"/>
    </location>
</feature>
<dbReference type="Pfam" id="PF07963">
    <property type="entry name" value="N_methyl"/>
    <property type="match status" value="1"/>
</dbReference>
<feature type="transmembrane region" description="Helical" evidence="11">
    <location>
        <begin position="34"/>
        <end position="57"/>
    </location>
</feature>
<dbReference type="InterPro" id="IPR002416">
    <property type="entry name" value="T2SS_protein-GspH"/>
</dbReference>
<accession>A0ABV8CBE8</accession>
<evidence type="ECO:0000256" key="6">
    <source>
        <dbReference type="ARBA" id="ARBA00022692"/>
    </source>
</evidence>
<evidence type="ECO:0000256" key="10">
    <source>
        <dbReference type="ARBA" id="ARBA00030775"/>
    </source>
</evidence>
<dbReference type="InterPro" id="IPR022346">
    <property type="entry name" value="T2SS_GspH"/>
</dbReference>
<dbReference type="Pfam" id="PF12019">
    <property type="entry name" value="GspH"/>
    <property type="match status" value="1"/>
</dbReference>
<evidence type="ECO:0000256" key="4">
    <source>
        <dbReference type="ARBA" id="ARBA00022481"/>
    </source>
</evidence>
<keyword evidence="5" id="KW-0997">Cell inner membrane</keyword>
<proteinExistence type="inferred from homology"/>
<protein>
    <recommendedName>
        <fullName evidence="2">Type II secretion system protein H</fullName>
    </recommendedName>
    <alternativeName>
        <fullName evidence="10">General secretion pathway protein H</fullName>
    </alternativeName>
</protein>
<comment type="similarity">
    <text evidence="9">Belongs to the GSP H family.</text>
</comment>
<dbReference type="PROSITE" id="PS00409">
    <property type="entry name" value="PROKAR_NTER_METHYL"/>
    <property type="match status" value="1"/>
</dbReference>
<gene>
    <name evidence="13" type="primary">gspH</name>
    <name evidence="13" type="ORF">ACFORL_00735</name>
</gene>
<keyword evidence="7 11" id="KW-1133">Transmembrane helix</keyword>
<evidence type="ECO:0000259" key="12">
    <source>
        <dbReference type="Pfam" id="PF12019"/>
    </source>
</evidence>
<evidence type="ECO:0000313" key="14">
    <source>
        <dbReference type="Proteomes" id="UP001595758"/>
    </source>
</evidence>
<evidence type="ECO:0000256" key="5">
    <source>
        <dbReference type="ARBA" id="ARBA00022519"/>
    </source>
</evidence>
<evidence type="ECO:0000256" key="1">
    <source>
        <dbReference type="ARBA" id="ARBA00004377"/>
    </source>
</evidence>
<dbReference type="Gene3D" id="3.55.40.10">
    <property type="entry name" value="minor pseudopilin epsh domain"/>
    <property type="match status" value="1"/>
</dbReference>
<keyword evidence="3" id="KW-1003">Cell membrane</keyword>
<evidence type="ECO:0000256" key="2">
    <source>
        <dbReference type="ARBA" id="ARBA00021549"/>
    </source>
</evidence>
<name>A0ABV8CBE8_9GAMM</name>
<reference evidence="14" key="1">
    <citation type="journal article" date="2019" name="Int. J. Syst. Evol. Microbiol.">
        <title>The Global Catalogue of Microorganisms (GCM) 10K type strain sequencing project: providing services to taxonomists for standard genome sequencing and annotation.</title>
        <authorList>
            <consortium name="The Broad Institute Genomics Platform"/>
            <consortium name="The Broad Institute Genome Sequencing Center for Infectious Disease"/>
            <person name="Wu L."/>
            <person name="Ma J."/>
        </authorList>
    </citation>
    <scope>NUCLEOTIDE SEQUENCE [LARGE SCALE GENOMIC DNA]</scope>
    <source>
        <strain evidence="14">CCUG 59858</strain>
    </source>
</reference>
<dbReference type="Proteomes" id="UP001595758">
    <property type="component" value="Unassembled WGS sequence"/>
</dbReference>
<keyword evidence="8 11" id="KW-0472">Membrane</keyword>
<keyword evidence="4" id="KW-0488">Methylation</keyword>
<organism evidence="13 14">
    <name type="scientific">Legionella dresdenensis</name>
    <dbReference type="NCBI Taxonomy" id="450200"/>
    <lineage>
        <taxon>Bacteria</taxon>
        <taxon>Pseudomonadati</taxon>
        <taxon>Pseudomonadota</taxon>
        <taxon>Gammaproteobacteria</taxon>
        <taxon>Legionellales</taxon>
        <taxon>Legionellaceae</taxon>
        <taxon>Legionella</taxon>
    </lineage>
</organism>